<feature type="transmembrane region" description="Helical" evidence="2">
    <location>
        <begin position="34"/>
        <end position="57"/>
    </location>
</feature>
<dbReference type="EMBL" id="CP014145">
    <property type="protein sequence ID" value="AMB57660.1"/>
    <property type="molecule type" value="Genomic_DNA"/>
</dbReference>
<sequence length="240" mass="25128">MKEEVLIVGGEPRVDLLPPEVLRGRAAKATRRRLGVGVIASVAVVVLAVGGCFALSVQAQAQLLTEQARTSEILAAQGEFVDVTKVKFHLDLAKAAQQVGASTEIAWKDYLTQVQATLPASVMIDTVSIDSATPVALYAQPTVPLQGERMATVGFTAKSSVLPDVPTWLRALATLPGFSDALPGSVTLDEESGVYTATITMHINDEAFSHRFAPELPAEQAATDADESTATDAAASGEGN</sequence>
<dbReference type="KEGG" id="mvd:AWU67_00940"/>
<evidence type="ECO:0000256" key="1">
    <source>
        <dbReference type="SAM" id="MobiDB-lite"/>
    </source>
</evidence>
<keyword evidence="2" id="KW-0812">Transmembrane</keyword>
<name>A0A109QY97_9MICO</name>
<accession>A0A109QY97</accession>
<organism evidence="3 4">
    <name type="scientific">Microterricola viridarii</name>
    <dbReference type="NCBI Taxonomy" id="412690"/>
    <lineage>
        <taxon>Bacteria</taxon>
        <taxon>Bacillati</taxon>
        <taxon>Actinomycetota</taxon>
        <taxon>Actinomycetes</taxon>
        <taxon>Micrococcales</taxon>
        <taxon>Microbacteriaceae</taxon>
        <taxon>Microterricola</taxon>
    </lineage>
</organism>
<keyword evidence="2" id="KW-0472">Membrane</keyword>
<dbReference type="AlphaFoldDB" id="A0A109QY97"/>
<dbReference type="Proteomes" id="UP000058305">
    <property type="component" value="Chromosome"/>
</dbReference>
<keyword evidence="4" id="KW-1185">Reference proteome</keyword>
<feature type="compositionally biased region" description="Low complexity" evidence="1">
    <location>
        <begin position="230"/>
        <end position="240"/>
    </location>
</feature>
<evidence type="ECO:0000313" key="3">
    <source>
        <dbReference type="EMBL" id="AMB57660.1"/>
    </source>
</evidence>
<evidence type="ECO:0000256" key="2">
    <source>
        <dbReference type="SAM" id="Phobius"/>
    </source>
</evidence>
<gene>
    <name evidence="3" type="ORF">AWU67_00940</name>
</gene>
<evidence type="ECO:0008006" key="5">
    <source>
        <dbReference type="Google" id="ProtNLM"/>
    </source>
</evidence>
<protein>
    <recommendedName>
        <fullName evidence="5">Tfp pilus assembly protein PilN</fullName>
    </recommendedName>
</protein>
<reference evidence="3 4" key="1">
    <citation type="journal article" date="2016" name="J. Biotechnol.">
        <title>First complete genome sequence of a species in the genus Microterricola, an extremophilic cold active enzyme producing bacterial strain ERGS5:02 isolated from Sikkim Himalaya.</title>
        <authorList>
            <person name="Himanshu"/>
            <person name="Swarnkar M.K."/>
            <person name="Singh D."/>
            <person name="Kumar R."/>
        </authorList>
    </citation>
    <scope>NUCLEOTIDE SEQUENCE [LARGE SCALE GENOMIC DNA]</scope>
    <source>
        <strain evidence="3 4">ERGS5:02</strain>
    </source>
</reference>
<feature type="region of interest" description="Disordered" evidence="1">
    <location>
        <begin position="218"/>
        <end position="240"/>
    </location>
</feature>
<keyword evidence="2" id="KW-1133">Transmembrane helix</keyword>
<evidence type="ECO:0000313" key="4">
    <source>
        <dbReference type="Proteomes" id="UP000058305"/>
    </source>
</evidence>
<proteinExistence type="predicted"/>
<reference evidence="4" key="2">
    <citation type="submission" date="2016-01" db="EMBL/GenBank/DDBJ databases">
        <title>First complete genome sequence of a species in the genus Microterricola, an extremophilic cold active enzyme producing strain ERGS5:02 isolated from Sikkim Himalaya.</title>
        <authorList>
            <person name="Kumar R."/>
            <person name="Singh D."/>
            <person name="Swarnkar M.K."/>
        </authorList>
    </citation>
    <scope>NUCLEOTIDE SEQUENCE [LARGE SCALE GENOMIC DNA]</scope>
    <source>
        <strain evidence="4">ERGS5:02</strain>
    </source>
</reference>